<evidence type="ECO:0000256" key="2">
    <source>
        <dbReference type="ARBA" id="ARBA00022692"/>
    </source>
</evidence>
<keyword evidence="4 7" id="KW-0472">Membrane</keyword>
<evidence type="ECO:0000313" key="8">
    <source>
        <dbReference type="EMBL" id="VAW82086.1"/>
    </source>
</evidence>
<dbReference type="GO" id="GO:0016829">
    <property type="term" value="F:lyase activity"/>
    <property type="evidence" value="ECO:0007669"/>
    <property type="project" value="UniProtKB-KW"/>
</dbReference>
<dbReference type="GO" id="GO:0071555">
    <property type="term" value="P:cell wall organization"/>
    <property type="evidence" value="ECO:0007669"/>
    <property type="project" value="UniProtKB-KW"/>
</dbReference>
<keyword evidence="6" id="KW-0961">Cell wall biogenesis/degradation</keyword>
<keyword evidence="3 7" id="KW-1133">Transmembrane helix</keyword>
<gene>
    <name evidence="8" type="ORF">MNBD_GAMMA13-1083</name>
</gene>
<dbReference type="EMBL" id="UOFK01000297">
    <property type="protein sequence ID" value="VAW82086.1"/>
    <property type="molecule type" value="Genomic_DNA"/>
</dbReference>
<feature type="transmembrane region" description="Helical" evidence="7">
    <location>
        <begin position="12"/>
        <end position="35"/>
    </location>
</feature>
<dbReference type="PANTHER" id="PTHR30518:SF2">
    <property type="entry name" value="ENDOLYTIC MUREIN TRANSGLYCOSYLASE"/>
    <property type="match status" value="1"/>
</dbReference>
<evidence type="ECO:0000256" key="4">
    <source>
        <dbReference type="ARBA" id="ARBA00023136"/>
    </source>
</evidence>
<keyword evidence="5" id="KW-0456">Lyase</keyword>
<protein>
    <submittedName>
        <fullName evidence="8">FIG004453: protein YceG like</fullName>
    </submittedName>
</protein>
<name>A0A3B0ZNA9_9ZZZZ</name>
<dbReference type="CDD" id="cd08010">
    <property type="entry name" value="MltG_like"/>
    <property type="match status" value="1"/>
</dbReference>
<organism evidence="8">
    <name type="scientific">hydrothermal vent metagenome</name>
    <dbReference type="NCBI Taxonomy" id="652676"/>
    <lineage>
        <taxon>unclassified sequences</taxon>
        <taxon>metagenomes</taxon>
        <taxon>ecological metagenomes</taxon>
    </lineage>
</organism>
<dbReference type="NCBIfam" id="TIGR00247">
    <property type="entry name" value="endolytic transglycosylase MltG"/>
    <property type="match status" value="1"/>
</dbReference>
<dbReference type="InterPro" id="IPR003770">
    <property type="entry name" value="MLTG-like"/>
</dbReference>
<dbReference type="HAMAP" id="MF_02065">
    <property type="entry name" value="MltG"/>
    <property type="match status" value="1"/>
</dbReference>
<accession>A0A3B0ZNA9</accession>
<dbReference type="PANTHER" id="PTHR30518">
    <property type="entry name" value="ENDOLYTIC MUREIN TRANSGLYCOSYLASE"/>
    <property type="match status" value="1"/>
</dbReference>
<dbReference type="Gene3D" id="3.30.160.60">
    <property type="entry name" value="Classic Zinc Finger"/>
    <property type="match status" value="1"/>
</dbReference>
<sequence length="349" mass="39390">MKQKASSGSKLGLYSFKLMGLLLLIASFSAAWLYMDFQAFRGEPLQIPLSGVTLEIRPGEHLKRVANRLDEMGVLSKPLYLVALGRYLQFDSRIKAGEFRLQRGINPQQLLEQLARGQVVQYSLTLIEGETFKEMMVRISEHPVLVKTLTGLDGAAIMNTIGKPDLHPEGRFLPETYYFPRGTSDVEFIRRAFQDMQTFLQQAWKERGPDLPLKTPEDALILASIVEKETGVAAERPLIAGVFIRRLRKGMKLQTDPTVIYGMGDSFDGDIRYRDLRTDTPYNTYTRFGLPPTPIAMPGKEAILAALHPAKGEALFFVARGDGSHRFSSTLKEHNRAVNRYQRKKRGKK</sequence>
<keyword evidence="1" id="KW-1003">Cell membrane</keyword>
<evidence type="ECO:0000256" key="3">
    <source>
        <dbReference type="ARBA" id="ARBA00022989"/>
    </source>
</evidence>
<dbReference type="Pfam" id="PF02618">
    <property type="entry name" value="YceG"/>
    <property type="match status" value="1"/>
</dbReference>
<dbReference type="Gene3D" id="3.30.1490.480">
    <property type="entry name" value="Endolytic murein transglycosylase"/>
    <property type="match status" value="1"/>
</dbReference>
<proteinExistence type="inferred from homology"/>
<evidence type="ECO:0000256" key="5">
    <source>
        <dbReference type="ARBA" id="ARBA00023239"/>
    </source>
</evidence>
<evidence type="ECO:0000256" key="7">
    <source>
        <dbReference type="SAM" id="Phobius"/>
    </source>
</evidence>
<evidence type="ECO:0000256" key="1">
    <source>
        <dbReference type="ARBA" id="ARBA00022475"/>
    </source>
</evidence>
<evidence type="ECO:0000256" key="6">
    <source>
        <dbReference type="ARBA" id="ARBA00023316"/>
    </source>
</evidence>
<reference evidence="8" key="1">
    <citation type="submission" date="2018-06" db="EMBL/GenBank/DDBJ databases">
        <authorList>
            <person name="Zhirakovskaya E."/>
        </authorList>
    </citation>
    <scope>NUCLEOTIDE SEQUENCE</scope>
</reference>
<keyword evidence="2 7" id="KW-0812">Transmembrane</keyword>
<dbReference type="AlphaFoldDB" id="A0A3B0ZNA9"/>